<evidence type="ECO:0000313" key="4">
    <source>
        <dbReference type="Proteomes" id="UP000254031"/>
    </source>
</evidence>
<evidence type="ECO:0000256" key="1">
    <source>
        <dbReference type="SAM" id="SignalP"/>
    </source>
</evidence>
<evidence type="ECO:0000313" key="3">
    <source>
        <dbReference type="EMBL" id="STY65300.1"/>
    </source>
</evidence>
<feature type="chain" id="PRO_5036071289" evidence="1">
    <location>
        <begin position="22"/>
        <end position="54"/>
    </location>
</feature>
<dbReference type="EMBL" id="UGPL01000002">
    <property type="protein sequence ID" value="STY58641.1"/>
    <property type="molecule type" value="Genomic_DNA"/>
</dbReference>
<reference evidence="2 4" key="1">
    <citation type="submission" date="2018-06" db="EMBL/GenBank/DDBJ databases">
        <authorList>
            <consortium name="Pathogen Informatics"/>
            <person name="Doyle S."/>
        </authorList>
    </citation>
    <scope>NUCLEOTIDE SEQUENCE [LARGE SCALE GENOMIC DNA]</scope>
    <source>
        <strain evidence="2 4">NCTC9380</strain>
    </source>
</reference>
<organism evidence="2 4">
    <name type="scientific">Mannheimia haemolytica</name>
    <name type="common">Pasteurella haemolytica</name>
    <dbReference type="NCBI Taxonomy" id="75985"/>
    <lineage>
        <taxon>Bacteria</taxon>
        <taxon>Pseudomonadati</taxon>
        <taxon>Pseudomonadota</taxon>
        <taxon>Gammaproteobacteria</taxon>
        <taxon>Pasteurellales</taxon>
        <taxon>Pasteurellaceae</taxon>
        <taxon>Mannheimia</taxon>
    </lineage>
</organism>
<name>A0A378MTP2_MANHA</name>
<feature type="signal peptide" evidence="1">
    <location>
        <begin position="1"/>
        <end position="21"/>
    </location>
</feature>
<dbReference type="EMBL" id="UGPL01000006">
    <property type="protein sequence ID" value="STY65300.1"/>
    <property type="molecule type" value="Genomic_DNA"/>
</dbReference>
<evidence type="ECO:0000313" key="2">
    <source>
        <dbReference type="EMBL" id="STY58641.1"/>
    </source>
</evidence>
<dbReference type="Proteomes" id="UP000254031">
    <property type="component" value="Unassembled WGS sequence"/>
</dbReference>
<protein>
    <submittedName>
        <fullName evidence="2">Uncharacterized protein</fullName>
    </submittedName>
</protein>
<dbReference type="AlphaFoldDB" id="A0A378MTP2"/>
<accession>A0A378MTP2</accession>
<sequence>MIKKALFALTATAVFAASAFAKDVTIPTAERLLSKKPRLKLPCLTPEVWILYKP</sequence>
<gene>
    <name evidence="2" type="ORF">NCTC9380_00059</name>
    <name evidence="3" type="ORF">NCTC9380_00561</name>
</gene>
<keyword evidence="1" id="KW-0732">Signal</keyword>
<proteinExistence type="predicted"/>